<feature type="domain" description="OmpR/PhoB-type" evidence="9">
    <location>
        <begin position="133"/>
        <end position="227"/>
    </location>
</feature>
<dbReference type="InterPro" id="IPR036388">
    <property type="entry name" value="WH-like_DNA-bd_sf"/>
</dbReference>
<keyword evidence="2" id="KW-0902">Two-component regulatory system</keyword>
<evidence type="ECO:0000256" key="6">
    <source>
        <dbReference type="PROSITE-ProRule" id="PRU00169"/>
    </source>
</evidence>
<dbReference type="InterPro" id="IPR016032">
    <property type="entry name" value="Sig_transdc_resp-reg_C-effctor"/>
</dbReference>
<comment type="caution">
    <text evidence="10">The sequence shown here is derived from an EMBL/GenBank/DDBJ whole genome shotgun (WGS) entry which is preliminary data.</text>
</comment>
<dbReference type="Gene3D" id="1.10.10.10">
    <property type="entry name" value="Winged helix-like DNA-binding domain superfamily/Winged helix DNA-binding domain"/>
    <property type="match status" value="1"/>
</dbReference>
<dbReference type="Gene3D" id="3.40.50.2300">
    <property type="match status" value="1"/>
</dbReference>
<feature type="domain" description="Response regulatory" evidence="8">
    <location>
        <begin position="13"/>
        <end position="127"/>
    </location>
</feature>
<dbReference type="PROSITE" id="PS51755">
    <property type="entry name" value="OMPR_PHOB"/>
    <property type="match status" value="1"/>
</dbReference>
<dbReference type="PROSITE" id="PS50110">
    <property type="entry name" value="RESPONSE_REGULATORY"/>
    <property type="match status" value="1"/>
</dbReference>
<keyword evidence="5" id="KW-0804">Transcription</keyword>
<evidence type="ECO:0000256" key="1">
    <source>
        <dbReference type="ARBA" id="ARBA00022553"/>
    </source>
</evidence>
<reference evidence="10 11" key="1">
    <citation type="submission" date="2017-10" db="EMBL/GenBank/DDBJ databases">
        <title>Genomics of the genus Arcobacter.</title>
        <authorList>
            <person name="Perez-Cataluna A."/>
            <person name="Figueras M.J."/>
        </authorList>
    </citation>
    <scope>NUCLEOTIDE SEQUENCE [LARGE SCALE GENOMIC DNA]</scope>
    <source>
        <strain evidence="10 11">DSM 24636</strain>
    </source>
</reference>
<dbReference type="Pfam" id="PF00486">
    <property type="entry name" value="Trans_reg_C"/>
    <property type="match status" value="1"/>
</dbReference>
<evidence type="ECO:0000256" key="7">
    <source>
        <dbReference type="PROSITE-ProRule" id="PRU01091"/>
    </source>
</evidence>
<keyword evidence="3" id="KW-0805">Transcription regulation</keyword>
<dbReference type="PANTHER" id="PTHR48111:SF1">
    <property type="entry name" value="TWO-COMPONENT RESPONSE REGULATOR ORR33"/>
    <property type="match status" value="1"/>
</dbReference>
<dbReference type="InterPro" id="IPR011006">
    <property type="entry name" value="CheY-like_superfamily"/>
</dbReference>
<dbReference type="AlphaFoldDB" id="A0A4Q0Y3Q7"/>
<accession>A0A4Q0Y3Q7</accession>
<evidence type="ECO:0000256" key="3">
    <source>
        <dbReference type="ARBA" id="ARBA00023015"/>
    </source>
</evidence>
<sequence length="227" mass="26874">MDKSLISKLSNFSLLYVEDEEGIRNNIYEILRHLFKKTFVAKNAKEAYNMYQSNRPDLIITDIKMPNETGIDLIKKIRKRDSKVRVIITSAYTDLDYMLDATELHLVKYIIKPITENKLKEAFEAFIKSYDDSKVFNLKEGWLFDASKSIIQNEEIEYKLTKKENLFLKLLLKKNRIITYQEMENVIWNEDNIMTPNAMRLFIKNFRKKLPSNVLRNVQGTGYRLVL</sequence>
<protein>
    <submittedName>
        <fullName evidence="10">DNA-binding response regulator</fullName>
    </submittedName>
</protein>
<dbReference type="Pfam" id="PF00072">
    <property type="entry name" value="Response_reg"/>
    <property type="match status" value="1"/>
</dbReference>
<dbReference type="SMART" id="SM00862">
    <property type="entry name" value="Trans_reg_C"/>
    <property type="match status" value="1"/>
</dbReference>
<gene>
    <name evidence="10" type="ORF">CRV06_02270</name>
</gene>
<dbReference type="GO" id="GO:0006355">
    <property type="term" value="P:regulation of DNA-templated transcription"/>
    <property type="evidence" value="ECO:0007669"/>
    <property type="project" value="InterPro"/>
</dbReference>
<evidence type="ECO:0000256" key="4">
    <source>
        <dbReference type="ARBA" id="ARBA00023125"/>
    </source>
</evidence>
<dbReference type="SMART" id="SM00448">
    <property type="entry name" value="REC"/>
    <property type="match status" value="1"/>
</dbReference>
<evidence type="ECO:0000259" key="8">
    <source>
        <dbReference type="PROSITE" id="PS50110"/>
    </source>
</evidence>
<dbReference type="GO" id="GO:0000976">
    <property type="term" value="F:transcription cis-regulatory region binding"/>
    <property type="evidence" value="ECO:0007669"/>
    <property type="project" value="TreeGrafter"/>
</dbReference>
<dbReference type="GO" id="GO:0000156">
    <property type="term" value="F:phosphorelay response regulator activity"/>
    <property type="evidence" value="ECO:0007669"/>
    <property type="project" value="TreeGrafter"/>
</dbReference>
<dbReference type="PANTHER" id="PTHR48111">
    <property type="entry name" value="REGULATOR OF RPOS"/>
    <property type="match status" value="1"/>
</dbReference>
<name>A0A4Q0Y3Q7_9BACT</name>
<dbReference type="InterPro" id="IPR001789">
    <property type="entry name" value="Sig_transdc_resp-reg_receiver"/>
</dbReference>
<proteinExistence type="predicted"/>
<evidence type="ECO:0000259" key="9">
    <source>
        <dbReference type="PROSITE" id="PS51755"/>
    </source>
</evidence>
<feature type="DNA-binding region" description="OmpR/PhoB-type" evidence="7">
    <location>
        <begin position="133"/>
        <end position="227"/>
    </location>
</feature>
<dbReference type="SUPFAM" id="SSF52172">
    <property type="entry name" value="CheY-like"/>
    <property type="match status" value="1"/>
</dbReference>
<dbReference type="CDD" id="cd17536">
    <property type="entry name" value="REC_YesN-like"/>
    <property type="match status" value="1"/>
</dbReference>
<dbReference type="GO" id="GO:0032993">
    <property type="term" value="C:protein-DNA complex"/>
    <property type="evidence" value="ECO:0007669"/>
    <property type="project" value="TreeGrafter"/>
</dbReference>
<evidence type="ECO:0000256" key="2">
    <source>
        <dbReference type="ARBA" id="ARBA00023012"/>
    </source>
</evidence>
<keyword evidence="11" id="KW-1185">Reference proteome</keyword>
<keyword evidence="4 7" id="KW-0238">DNA-binding</keyword>
<dbReference type="InterPro" id="IPR001867">
    <property type="entry name" value="OmpR/PhoB-type_DNA-bd"/>
</dbReference>
<dbReference type="GO" id="GO:0005829">
    <property type="term" value="C:cytosol"/>
    <property type="evidence" value="ECO:0007669"/>
    <property type="project" value="TreeGrafter"/>
</dbReference>
<dbReference type="SUPFAM" id="SSF46894">
    <property type="entry name" value="C-terminal effector domain of the bipartite response regulators"/>
    <property type="match status" value="1"/>
</dbReference>
<keyword evidence="1 6" id="KW-0597">Phosphoprotein</keyword>
<evidence type="ECO:0000256" key="5">
    <source>
        <dbReference type="ARBA" id="ARBA00023163"/>
    </source>
</evidence>
<evidence type="ECO:0000313" key="10">
    <source>
        <dbReference type="EMBL" id="RXJ64800.1"/>
    </source>
</evidence>
<dbReference type="STRING" id="877500.GCA_000935065_02245"/>
<dbReference type="Proteomes" id="UP000290191">
    <property type="component" value="Unassembled WGS sequence"/>
</dbReference>
<dbReference type="InterPro" id="IPR039420">
    <property type="entry name" value="WalR-like"/>
</dbReference>
<dbReference type="OrthoDB" id="9800029at2"/>
<dbReference type="EMBL" id="PDKO01000001">
    <property type="protein sequence ID" value="RXJ64800.1"/>
    <property type="molecule type" value="Genomic_DNA"/>
</dbReference>
<feature type="modified residue" description="4-aspartylphosphate" evidence="6">
    <location>
        <position position="62"/>
    </location>
</feature>
<organism evidence="10 11">
    <name type="scientific">Halarcobacter anaerophilus</name>
    <dbReference type="NCBI Taxonomy" id="877500"/>
    <lineage>
        <taxon>Bacteria</taxon>
        <taxon>Pseudomonadati</taxon>
        <taxon>Campylobacterota</taxon>
        <taxon>Epsilonproteobacteria</taxon>
        <taxon>Campylobacterales</taxon>
        <taxon>Arcobacteraceae</taxon>
        <taxon>Halarcobacter</taxon>
    </lineage>
</organism>
<evidence type="ECO:0000313" key="11">
    <source>
        <dbReference type="Proteomes" id="UP000290191"/>
    </source>
</evidence>
<dbReference type="RefSeq" id="WP_044417979.1">
    <property type="nucleotide sequence ID" value="NZ_CP041070.1"/>
</dbReference>